<dbReference type="InterPro" id="IPR023578">
    <property type="entry name" value="Ras_GEF_dom_sf"/>
</dbReference>
<evidence type="ECO:0000256" key="2">
    <source>
        <dbReference type="ARBA" id="ARBA00022737"/>
    </source>
</evidence>
<keyword evidence="2" id="KW-0677">Repeat</keyword>
<keyword evidence="9" id="KW-1185">Reference proteome</keyword>
<dbReference type="GO" id="GO:0030425">
    <property type="term" value="C:dendrite"/>
    <property type="evidence" value="ECO:0007669"/>
    <property type="project" value="TreeGrafter"/>
</dbReference>
<dbReference type="InterPro" id="IPR011009">
    <property type="entry name" value="Kinase-like_dom_sf"/>
</dbReference>
<dbReference type="PROSITE" id="PS50009">
    <property type="entry name" value="RASGEF_CAT"/>
    <property type="match status" value="1"/>
</dbReference>
<dbReference type="SMART" id="SM00750">
    <property type="entry name" value="KIND"/>
    <property type="match status" value="1"/>
</dbReference>
<proteinExistence type="predicted"/>
<dbReference type="SUPFAM" id="SSF56112">
    <property type="entry name" value="Protein kinase-like (PK-like)"/>
    <property type="match status" value="1"/>
</dbReference>
<dbReference type="GO" id="GO:0032045">
    <property type="term" value="C:guanyl-nucleotide exchange factor complex"/>
    <property type="evidence" value="ECO:0007669"/>
    <property type="project" value="TreeGrafter"/>
</dbReference>
<dbReference type="Pfam" id="PF00617">
    <property type="entry name" value="RasGEF"/>
    <property type="match status" value="1"/>
</dbReference>
<dbReference type="InterPro" id="IPR001895">
    <property type="entry name" value="RASGEF_cat_dom"/>
</dbReference>
<feature type="domain" description="KIND" evidence="7">
    <location>
        <begin position="1"/>
        <end position="122"/>
    </location>
</feature>
<gene>
    <name evidence="8" type="ORF">NDU88_007832</name>
</gene>
<feature type="domain" description="Ras-GEF" evidence="5">
    <location>
        <begin position="1553"/>
        <end position="1758"/>
    </location>
</feature>
<dbReference type="GO" id="GO:0043025">
    <property type="term" value="C:neuronal cell body"/>
    <property type="evidence" value="ECO:0007669"/>
    <property type="project" value="TreeGrafter"/>
</dbReference>
<evidence type="ECO:0000313" key="9">
    <source>
        <dbReference type="Proteomes" id="UP001066276"/>
    </source>
</evidence>
<evidence type="ECO:0008006" key="10">
    <source>
        <dbReference type="Google" id="ProtNLM"/>
    </source>
</evidence>
<dbReference type="PANTHER" id="PTHR21560">
    <property type="entry name" value="VERY KIND PROTEIN"/>
    <property type="match status" value="1"/>
</dbReference>
<dbReference type="InterPro" id="IPR000651">
    <property type="entry name" value="Ras-like_Gua-exchang_fac_N"/>
</dbReference>
<evidence type="ECO:0000259" key="6">
    <source>
        <dbReference type="PROSITE" id="PS50212"/>
    </source>
</evidence>
<dbReference type="GO" id="GO:0005085">
    <property type="term" value="F:guanyl-nucleotide exchange factor activity"/>
    <property type="evidence" value="ECO:0007669"/>
    <property type="project" value="UniProtKB-KW"/>
</dbReference>
<dbReference type="PROSITE" id="PS51377">
    <property type="entry name" value="KIND"/>
    <property type="match status" value="2"/>
</dbReference>
<evidence type="ECO:0000256" key="1">
    <source>
        <dbReference type="ARBA" id="ARBA00022658"/>
    </source>
</evidence>
<dbReference type="Proteomes" id="UP001066276">
    <property type="component" value="Chromosome 6"/>
</dbReference>
<evidence type="ECO:0000256" key="4">
    <source>
        <dbReference type="SAM" id="MobiDB-lite"/>
    </source>
</evidence>
<accession>A0AAV7QPY3</accession>
<dbReference type="InterPro" id="IPR036964">
    <property type="entry name" value="RASGEF_cat_dom_sf"/>
</dbReference>
<dbReference type="Gene3D" id="1.10.840.10">
    <property type="entry name" value="Ras guanine-nucleotide exchange factors catalytic domain"/>
    <property type="match status" value="1"/>
</dbReference>
<dbReference type="CDD" id="cd06224">
    <property type="entry name" value="REM"/>
    <property type="match status" value="1"/>
</dbReference>
<feature type="domain" description="N-terminal Ras-GEF" evidence="6">
    <location>
        <begin position="1329"/>
        <end position="1458"/>
    </location>
</feature>
<dbReference type="PANTHER" id="PTHR21560:SF0">
    <property type="entry name" value="KINASE NON-CATALYTIC C-LOBE DOMAIN-CONTAINING PROTEIN 1"/>
    <property type="match status" value="1"/>
</dbReference>
<dbReference type="GO" id="GO:0048814">
    <property type="term" value="P:regulation of dendrite morphogenesis"/>
    <property type="evidence" value="ECO:0007669"/>
    <property type="project" value="TreeGrafter"/>
</dbReference>
<keyword evidence="1 3" id="KW-0344">Guanine-nucleotide releasing factor</keyword>
<name>A0AAV7QPY3_PLEWA</name>
<dbReference type="Gene3D" id="1.20.870.10">
    <property type="entry name" value="Son of sevenless (SoS) protein Chain: S domain 1"/>
    <property type="match status" value="1"/>
</dbReference>
<dbReference type="SUPFAM" id="SSF48366">
    <property type="entry name" value="Ras GEF"/>
    <property type="match status" value="1"/>
</dbReference>
<dbReference type="Pfam" id="PF00618">
    <property type="entry name" value="RasGEF_N"/>
    <property type="match status" value="1"/>
</dbReference>
<feature type="region of interest" description="Disordered" evidence="4">
    <location>
        <begin position="1133"/>
        <end position="1163"/>
    </location>
</feature>
<dbReference type="PROSITE" id="PS50212">
    <property type="entry name" value="RASGEF_NTER"/>
    <property type="match status" value="1"/>
</dbReference>
<organism evidence="8 9">
    <name type="scientific">Pleurodeles waltl</name>
    <name type="common">Iberian ribbed newt</name>
    <dbReference type="NCBI Taxonomy" id="8319"/>
    <lineage>
        <taxon>Eukaryota</taxon>
        <taxon>Metazoa</taxon>
        <taxon>Chordata</taxon>
        <taxon>Craniata</taxon>
        <taxon>Vertebrata</taxon>
        <taxon>Euteleostomi</taxon>
        <taxon>Amphibia</taxon>
        <taxon>Batrachia</taxon>
        <taxon>Caudata</taxon>
        <taxon>Salamandroidea</taxon>
        <taxon>Salamandridae</taxon>
        <taxon>Pleurodelinae</taxon>
        <taxon>Pleurodeles</taxon>
    </lineage>
</organism>
<dbReference type="InterPro" id="IPR029899">
    <property type="entry name" value="KNDC1"/>
</dbReference>
<evidence type="ECO:0000259" key="7">
    <source>
        <dbReference type="PROSITE" id="PS51377"/>
    </source>
</evidence>
<evidence type="ECO:0000256" key="3">
    <source>
        <dbReference type="PROSITE-ProRule" id="PRU00168"/>
    </source>
</evidence>
<sequence>MEPLSDDPEGDFVPPEFDITGNTLEAHVYSLGATLKAAIEYVVEPELEQEISRDLWILLENMQDPIPSNRPDIESIISLCEERMDYCSSLNICRRLSAVGRRVLSIESVAAFQDGCEYSWKGKLPQGINSLSKERNSARALSVANDSKSSSFYSNCVNEQEECDLKEMGINDERTCHLQFGTLSKKSDTDMDDSGVYNFNKGKVCVKESCPPKVQREYECKKSVLDTKNTSAFQSNVTTISRKNMLPRRDVLFSSCSQEEEEYSDFNELQLDQPNISRSSFILNEIHEGNDLGVQMASTVDQKIVTSDNENVDSLPHNTQLSKSFVVWERIDEPPTDNEMITQNYAILENSVQTLTPSDHTSASLMNEKTLPLCVSPRRIKHGASHANPRGAGNSPRGINEDTYKKCWMSKRTSEHEQWTSLKDLLRWHGEPLTECELWALCQECLFTLQTFIDFPAYLSFDSVVIDSQGEILFVAPKEEGGNDTFCVPPEFGEQGFVTEKACVYGVAAILWTAAKCNCSIQEKLTLPKKLKRLLLSMAKRDYKERPSLDDALKMCREYLILQNLSSKHILAELSKCARQVQRSKDECPEDFVEVEDKDDAEQFPKSNCGFVPISSDRRLTAVKGPVPCQLFSHNVPSKLPNTFTSPATYFKPIILLQNAENGRNKKVCEASSMTHTPENENQERIVGKRDSIALNDIESHALDEQPKKTDPVIHEEFKTSKCGPTKSLPIATERQLFNNSVSSATHSISTSDYVSDMKENVSSTASSCSSAGSTLSTTPLVNNFLIKQDPKTGVLKLVPVQLEIPDEMPSVHLQTEKASGCLHKSHVHFPGNLKNDGFEISIQSECCNIQTGDTVHGRQPGDLHTPHISCDECSNVPLDPTYPEITGKCKTTEEMVEESNNAVVLSTRSSYDSAGANSSSFADFECSPQLNRSICTPLQKVVNCIQDEFAFDGYLENGVEDLAMGEYIFALKGLQFATFRDAVSEKFCDLYWDDKLLRTLYKEINGKSPTIISTDKDDPALSSISRSFRKKYTRRKSKDKKQDKCAYETNLNSVANEETLHIPPEQPTPPDLHGVITAGTGGTNVQSGPTTDASAEDVDSLSLVTVEKDLPHQRLDSRNGVPLVGGHDLFGNSHCPRPDFTENDDPDDPVKGSIENRPAMSPAPSAFCRVCPGWSSAFYGTMAFNSSVQRYMQNLGGQRSNDVHDFESKRLELEQQLMFETKNYRKTLNFYRKLLQKENMTRGPDGKTMLSKLKDQLEEMKSKVLFLEMVKKCLQVTYEEQWGLEISTLPTIANITTHREEEELSPSKDSSMPIFYNIKEWQSDNHNISRILQAGTPRGLMAYLYASNAVSEGYVQQFLYTFRYFCTQEEFLQFLIERIDCSISSESMDPSAMVTKIYNRSMYLLQTWIEDCCNVDFTANTNLVNNLEEYISCKIIPNDSYGEHLLSLLQDLTSHKYSSVSPGSSLNGRRDEEETKSLYSFCFKVSEDNISRKSFSWKIPKGNGPLTLYQKDKQYTVPSALPRPCYTSDIDEFSGSYVKAEERVSYIFSDYSVHQISQQLTLLQEELFKNCHPVHFLNSRSSGVEAKPSSVLKSFLTESLTVDGCSLFQPNCIQNKYLVHVLRFVENVSAWVAAEIVSSHNLKLQANLLSTFLLIGKSCYEHRDFGTAMQILGGLDNLIVRQLPAWKNLPSKVSEILDELKAVEVFLKSDNLCLMEGDRFKTLPTIPSAHVLAMHVQQLETGGFTMANGAYKWKKLR</sequence>
<feature type="domain" description="KIND" evidence="7">
    <location>
        <begin position="420"/>
        <end position="584"/>
    </location>
</feature>
<comment type="caution">
    <text evidence="8">The sequence shown here is derived from an EMBL/GenBank/DDBJ whole genome shotgun (WGS) entry which is preliminary data.</text>
</comment>
<evidence type="ECO:0000259" key="5">
    <source>
        <dbReference type="PROSITE" id="PS50009"/>
    </source>
</evidence>
<reference evidence="8" key="1">
    <citation type="journal article" date="2022" name="bioRxiv">
        <title>Sequencing and chromosome-scale assembly of the giantPleurodeles waltlgenome.</title>
        <authorList>
            <person name="Brown T."/>
            <person name="Elewa A."/>
            <person name="Iarovenko S."/>
            <person name="Subramanian E."/>
            <person name="Araus A.J."/>
            <person name="Petzold A."/>
            <person name="Susuki M."/>
            <person name="Suzuki K.-i.T."/>
            <person name="Hayashi T."/>
            <person name="Toyoda A."/>
            <person name="Oliveira C."/>
            <person name="Osipova E."/>
            <person name="Leigh N.D."/>
            <person name="Simon A."/>
            <person name="Yun M.H."/>
        </authorList>
    </citation>
    <scope>NUCLEOTIDE SEQUENCE</scope>
    <source>
        <strain evidence="8">20211129_DDA</strain>
        <tissue evidence="8">Liver</tissue>
    </source>
</reference>
<dbReference type="Gene3D" id="1.10.510.10">
    <property type="entry name" value="Transferase(Phosphotransferase) domain 1"/>
    <property type="match status" value="2"/>
</dbReference>
<dbReference type="GO" id="GO:0007264">
    <property type="term" value="P:small GTPase-mediated signal transduction"/>
    <property type="evidence" value="ECO:0007669"/>
    <property type="project" value="InterPro"/>
</dbReference>
<protein>
    <recommendedName>
        <fullName evidence="10">Protein very KIND</fullName>
    </recommendedName>
</protein>
<evidence type="ECO:0000313" key="8">
    <source>
        <dbReference type="EMBL" id="KAJ1141502.1"/>
    </source>
</evidence>
<dbReference type="EMBL" id="JANPWB010000010">
    <property type="protein sequence ID" value="KAJ1141502.1"/>
    <property type="molecule type" value="Genomic_DNA"/>
</dbReference>
<dbReference type="InterPro" id="IPR011019">
    <property type="entry name" value="KIND_dom"/>
</dbReference>